<evidence type="ECO:0000256" key="9">
    <source>
        <dbReference type="ARBA" id="ARBA00032005"/>
    </source>
</evidence>
<dbReference type="EC" id="3.5.4.5" evidence="4 15"/>
<gene>
    <name evidence="17" type="primary">cdd</name>
    <name evidence="17" type="ORF">MCOLE_v1c01560</name>
</gene>
<dbReference type="InterPro" id="IPR050202">
    <property type="entry name" value="Cyt/Deoxycyt_deaminase"/>
</dbReference>
<dbReference type="CDD" id="cd01283">
    <property type="entry name" value="cytidine_deaminase"/>
    <property type="match status" value="1"/>
</dbReference>
<evidence type="ECO:0000256" key="2">
    <source>
        <dbReference type="ARBA" id="ARBA00003949"/>
    </source>
</evidence>
<comment type="catalytic activity">
    <reaction evidence="11 15">
        <text>cytidine + H2O + H(+) = uridine + NH4(+)</text>
        <dbReference type="Rhea" id="RHEA:16069"/>
        <dbReference type="ChEBI" id="CHEBI:15377"/>
        <dbReference type="ChEBI" id="CHEBI:15378"/>
        <dbReference type="ChEBI" id="CHEBI:16704"/>
        <dbReference type="ChEBI" id="CHEBI:17562"/>
        <dbReference type="ChEBI" id="CHEBI:28938"/>
        <dbReference type="EC" id="3.5.4.5"/>
    </reaction>
</comment>
<feature type="binding site" evidence="14">
    <location>
        <position position="90"/>
    </location>
    <ligand>
        <name>Zn(2+)</name>
        <dbReference type="ChEBI" id="CHEBI:29105"/>
        <note>catalytic</note>
    </ligand>
</feature>
<sequence length="136" mass="15249">MMADKQNVFEELLRLKENSYSPYSNFKVACLIYLSNGEKIKGVNIENAAYPATICAERSALAQVYSLGYKKSDIKSLELYTDSETLGSPCGVCRQVISELVDWSAIISIYNKNGFQLETNIKELLPHAFEPAQLIK</sequence>
<evidence type="ECO:0000256" key="1">
    <source>
        <dbReference type="ARBA" id="ARBA00001947"/>
    </source>
</evidence>
<keyword evidence="8 14" id="KW-0862">Zinc</keyword>
<feature type="domain" description="CMP/dCMP-type deaminase" evidence="16">
    <location>
        <begin position="3"/>
        <end position="132"/>
    </location>
</feature>
<feature type="binding site" evidence="14">
    <location>
        <position position="55"/>
    </location>
    <ligand>
        <name>Zn(2+)</name>
        <dbReference type="ChEBI" id="CHEBI:29105"/>
        <note>catalytic</note>
    </ligand>
</feature>
<evidence type="ECO:0000256" key="14">
    <source>
        <dbReference type="PIRSR" id="PIRSR606262-3"/>
    </source>
</evidence>
<proteinExistence type="inferred from homology"/>
<dbReference type="Proteomes" id="UP000232221">
    <property type="component" value="Chromosome"/>
</dbReference>
<evidence type="ECO:0000256" key="15">
    <source>
        <dbReference type="RuleBase" id="RU364006"/>
    </source>
</evidence>
<evidence type="ECO:0000256" key="8">
    <source>
        <dbReference type="ARBA" id="ARBA00022833"/>
    </source>
</evidence>
<dbReference type="KEGG" id="mcol:MCOLE_v1c01560"/>
<evidence type="ECO:0000256" key="5">
    <source>
        <dbReference type="ARBA" id="ARBA00018266"/>
    </source>
</evidence>
<evidence type="ECO:0000313" key="18">
    <source>
        <dbReference type="Proteomes" id="UP000232221"/>
    </source>
</evidence>
<evidence type="ECO:0000256" key="3">
    <source>
        <dbReference type="ARBA" id="ARBA00006576"/>
    </source>
</evidence>
<feature type="active site" description="Proton donor" evidence="12">
    <location>
        <position position="57"/>
    </location>
</feature>
<dbReference type="GO" id="GO:0004126">
    <property type="term" value="F:cytidine deaminase activity"/>
    <property type="evidence" value="ECO:0007669"/>
    <property type="project" value="UniProtKB-UniRule"/>
</dbReference>
<dbReference type="PANTHER" id="PTHR11644:SF2">
    <property type="entry name" value="CYTIDINE DEAMINASE"/>
    <property type="match status" value="1"/>
</dbReference>
<evidence type="ECO:0000256" key="4">
    <source>
        <dbReference type="ARBA" id="ARBA00012783"/>
    </source>
</evidence>
<dbReference type="Gene3D" id="3.40.140.10">
    <property type="entry name" value="Cytidine Deaminase, domain 2"/>
    <property type="match status" value="1"/>
</dbReference>
<keyword evidence="6 14" id="KW-0479">Metal-binding</keyword>
<dbReference type="NCBIfam" id="NF004064">
    <property type="entry name" value="PRK05578.1"/>
    <property type="match status" value="1"/>
</dbReference>
<dbReference type="InterPro" id="IPR016193">
    <property type="entry name" value="Cytidine_deaminase-like"/>
</dbReference>
<evidence type="ECO:0000256" key="13">
    <source>
        <dbReference type="PIRSR" id="PIRSR606262-2"/>
    </source>
</evidence>
<dbReference type="GO" id="GO:0055086">
    <property type="term" value="P:nucleobase-containing small molecule metabolic process"/>
    <property type="evidence" value="ECO:0007669"/>
    <property type="project" value="UniProtKB-ARBA"/>
</dbReference>
<dbReference type="AlphaFoldDB" id="A0A2K8P1P7"/>
<dbReference type="SUPFAM" id="SSF53927">
    <property type="entry name" value="Cytidine deaminase-like"/>
    <property type="match status" value="1"/>
</dbReference>
<comment type="function">
    <text evidence="2 15">This enzyme scavenges exogenous and endogenous cytidine and 2'-deoxycytidine for UMP synthesis.</text>
</comment>
<dbReference type="EMBL" id="CP024968">
    <property type="protein sequence ID" value="ATZ20671.1"/>
    <property type="molecule type" value="Genomic_DNA"/>
</dbReference>
<evidence type="ECO:0000313" key="17">
    <source>
        <dbReference type="EMBL" id="ATZ20671.1"/>
    </source>
</evidence>
<comment type="cofactor">
    <cofactor evidence="1 14 15">
        <name>Zn(2+)</name>
        <dbReference type="ChEBI" id="CHEBI:29105"/>
    </cofactor>
</comment>
<comment type="catalytic activity">
    <reaction evidence="10 15">
        <text>2'-deoxycytidine + H2O + H(+) = 2'-deoxyuridine + NH4(+)</text>
        <dbReference type="Rhea" id="RHEA:13433"/>
        <dbReference type="ChEBI" id="CHEBI:15377"/>
        <dbReference type="ChEBI" id="CHEBI:15378"/>
        <dbReference type="ChEBI" id="CHEBI:15698"/>
        <dbReference type="ChEBI" id="CHEBI:16450"/>
        <dbReference type="ChEBI" id="CHEBI:28938"/>
        <dbReference type="EC" id="3.5.4.5"/>
    </reaction>
</comment>
<feature type="binding site" evidence="14">
    <location>
        <position position="93"/>
    </location>
    <ligand>
        <name>Zn(2+)</name>
        <dbReference type="ChEBI" id="CHEBI:29105"/>
        <note>catalytic</note>
    </ligand>
</feature>
<dbReference type="GO" id="GO:0072527">
    <property type="term" value="P:pyrimidine-containing compound metabolic process"/>
    <property type="evidence" value="ECO:0007669"/>
    <property type="project" value="UniProtKB-ARBA"/>
</dbReference>
<evidence type="ECO:0000256" key="7">
    <source>
        <dbReference type="ARBA" id="ARBA00022801"/>
    </source>
</evidence>
<dbReference type="RefSeq" id="WP_164703839.1">
    <property type="nucleotide sequence ID" value="NZ_CP024968.1"/>
</dbReference>
<organism evidence="17 18">
    <name type="scientific">Mesoplasma coleopterae</name>
    <dbReference type="NCBI Taxonomy" id="324078"/>
    <lineage>
        <taxon>Bacteria</taxon>
        <taxon>Bacillati</taxon>
        <taxon>Mycoplasmatota</taxon>
        <taxon>Mollicutes</taxon>
        <taxon>Entomoplasmatales</taxon>
        <taxon>Entomoplasmataceae</taxon>
        <taxon>Mesoplasma</taxon>
    </lineage>
</organism>
<dbReference type="GO" id="GO:0042802">
    <property type="term" value="F:identical protein binding"/>
    <property type="evidence" value="ECO:0007669"/>
    <property type="project" value="UniProtKB-ARBA"/>
</dbReference>
<dbReference type="InterPro" id="IPR016192">
    <property type="entry name" value="APOBEC/CMP_deaminase_Zn-bd"/>
</dbReference>
<dbReference type="GO" id="GO:0008270">
    <property type="term" value="F:zinc ion binding"/>
    <property type="evidence" value="ECO:0007669"/>
    <property type="project" value="UniProtKB-UniRule"/>
</dbReference>
<keyword evidence="18" id="KW-1185">Reference proteome</keyword>
<dbReference type="GO" id="GO:0005829">
    <property type="term" value="C:cytosol"/>
    <property type="evidence" value="ECO:0007669"/>
    <property type="project" value="TreeGrafter"/>
</dbReference>
<dbReference type="PROSITE" id="PS00903">
    <property type="entry name" value="CYT_DCMP_DEAMINASES_1"/>
    <property type="match status" value="1"/>
</dbReference>
<dbReference type="InterPro" id="IPR006262">
    <property type="entry name" value="Cyt_deam_tetra"/>
</dbReference>
<dbReference type="InterPro" id="IPR002125">
    <property type="entry name" value="CMP_dCMP_dom"/>
</dbReference>
<accession>A0A2K8P1P7</accession>
<comment type="similarity">
    <text evidence="3 15">Belongs to the cytidine and deoxycytidylate deaminase family.</text>
</comment>
<dbReference type="NCBIfam" id="TIGR01354">
    <property type="entry name" value="cyt_deam_tetra"/>
    <property type="match status" value="1"/>
</dbReference>
<reference evidence="17 18" key="1">
    <citation type="submission" date="2017-11" db="EMBL/GenBank/DDBJ databases">
        <title>Genome sequence of Mesoplasma coleopterae BARC 779 (ATCC 49583).</title>
        <authorList>
            <person name="Lo W.-S."/>
            <person name="Kuo C.-H."/>
        </authorList>
    </citation>
    <scope>NUCLEOTIDE SEQUENCE [LARGE SCALE GENOMIC DNA]</scope>
    <source>
        <strain evidence="17 18">BARC 779</strain>
    </source>
</reference>
<evidence type="ECO:0000256" key="12">
    <source>
        <dbReference type="PIRSR" id="PIRSR606262-1"/>
    </source>
</evidence>
<evidence type="ECO:0000256" key="6">
    <source>
        <dbReference type="ARBA" id="ARBA00022723"/>
    </source>
</evidence>
<dbReference type="PANTHER" id="PTHR11644">
    <property type="entry name" value="CYTIDINE DEAMINASE"/>
    <property type="match status" value="1"/>
</dbReference>
<name>A0A2K8P1P7_9MOLU</name>
<keyword evidence="7 15" id="KW-0378">Hydrolase</keyword>
<evidence type="ECO:0000259" key="16">
    <source>
        <dbReference type="PROSITE" id="PS51747"/>
    </source>
</evidence>
<feature type="binding site" evidence="13">
    <location>
        <begin position="44"/>
        <end position="50"/>
    </location>
    <ligand>
        <name>substrate</name>
    </ligand>
</feature>
<protein>
    <recommendedName>
        <fullName evidence="5 15">Cytidine deaminase</fullName>
        <ecNumber evidence="4 15">3.5.4.5</ecNumber>
    </recommendedName>
    <alternativeName>
        <fullName evidence="9 15">Cytidine aminohydrolase</fullName>
    </alternativeName>
</protein>
<evidence type="ECO:0000256" key="11">
    <source>
        <dbReference type="ARBA" id="ARBA00049558"/>
    </source>
</evidence>
<evidence type="ECO:0000256" key="10">
    <source>
        <dbReference type="ARBA" id="ARBA00049252"/>
    </source>
</evidence>
<dbReference type="PROSITE" id="PS51747">
    <property type="entry name" value="CYT_DCMP_DEAMINASES_2"/>
    <property type="match status" value="1"/>
</dbReference>
<dbReference type="Pfam" id="PF00383">
    <property type="entry name" value="dCMP_cyt_deam_1"/>
    <property type="match status" value="1"/>
</dbReference>